<dbReference type="AlphaFoldDB" id="Q67U64"/>
<dbReference type="EMBL" id="AP005419">
    <property type="protein sequence ID" value="BAD38091.1"/>
    <property type="molecule type" value="Genomic_DNA"/>
</dbReference>
<reference evidence="1" key="1">
    <citation type="submission" date="2002-06" db="EMBL/GenBank/DDBJ databases">
        <title>Oryza sativa nipponbare(GA3) genomic DNA, chromosome 9, PAC clone:P0046G12.</title>
        <authorList>
            <person name="Sasaki T."/>
            <person name="Matsumoto T."/>
            <person name="Katayose Y."/>
        </authorList>
    </citation>
    <scope>NUCLEOTIDE SEQUENCE</scope>
</reference>
<dbReference type="Proteomes" id="UP000000763">
    <property type="component" value="Chromosome 9"/>
</dbReference>
<sequence>MELGVKTKRILSDPIRSKSVRSEDMPGATAAAAATFLLHPGAAAYRLHPRGGGVAATAATSCAGHLVVSVSVPATPPAIVMSILYVSIRCFWTEDKSIVNNLTLYYDVIM</sequence>
<reference evidence="3" key="4">
    <citation type="journal article" date="2008" name="Nucleic Acids Res.">
        <title>The rice annotation project database (RAP-DB): 2008 update.</title>
        <authorList>
            <consortium name="The rice annotation project (RAP)"/>
        </authorList>
    </citation>
    <scope>GENOME REANNOTATION</scope>
    <source>
        <strain evidence="3">cv. Nipponbare</strain>
    </source>
</reference>
<name>Q67U64_ORYSJ</name>
<evidence type="ECO:0000313" key="3">
    <source>
        <dbReference type="Proteomes" id="UP000000763"/>
    </source>
</evidence>
<accession>Q67U64</accession>
<evidence type="ECO:0000313" key="2">
    <source>
        <dbReference type="EMBL" id="BAD38307.1"/>
    </source>
</evidence>
<evidence type="ECO:0000313" key="1">
    <source>
        <dbReference type="EMBL" id="BAD38091.1"/>
    </source>
</evidence>
<reference evidence="2" key="2">
    <citation type="submission" date="2002-09" db="EMBL/GenBank/DDBJ databases">
        <title>Oryza sativa nipponbare(GA3) genomic DNA, chromosome 9, BAC clone:OJ1123_B08.</title>
        <authorList>
            <person name="Sasaki T."/>
            <person name="Matsumoto T."/>
            <person name="Hattori M."/>
            <person name="Sakaki Y."/>
            <person name="Katayose Y."/>
        </authorList>
    </citation>
    <scope>NUCLEOTIDE SEQUENCE</scope>
</reference>
<protein>
    <submittedName>
        <fullName evidence="2">Uncharacterized protein</fullName>
    </submittedName>
</protein>
<proteinExistence type="predicted"/>
<gene>
    <name evidence="2" type="ORF">OJ1123_B08.2</name>
    <name evidence="1" type="ORF">P0046G12.45</name>
</gene>
<reference evidence="3" key="3">
    <citation type="journal article" date="2005" name="Nature">
        <title>The map-based sequence of the rice genome.</title>
        <authorList>
            <consortium name="International rice genome sequencing project (IRGSP)"/>
            <person name="Matsumoto T."/>
            <person name="Wu J."/>
            <person name="Kanamori H."/>
            <person name="Katayose Y."/>
            <person name="Fujisawa M."/>
            <person name="Namiki N."/>
            <person name="Mizuno H."/>
            <person name="Yamamoto K."/>
            <person name="Antonio B.A."/>
            <person name="Baba T."/>
            <person name="Sakata K."/>
            <person name="Nagamura Y."/>
            <person name="Aoki H."/>
            <person name="Arikawa K."/>
            <person name="Arita K."/>
            <person name="Bito T."/>
            <person name="Chiden Y."/>
            <person name="Fujitsuka N."/>
            <person name="Fukunaka R."/>
            <person name="Hamada M."/>
            <person name="Harada C."/>
            <person name="Hayashi A."/>
            <person name="Hijishita S."/>
            <person name="Honda M."/>
            <person name="Hosokawa S."/>
            <person name="Ichikawa Y."/>
            <person name="Idonuma A."/>
            <person name="Iijima M."/>
            <person name="Ikeda M."/>
            <person name="Ikeno M."/>
            <person name="Ito K."/>
            <person name="Ito S."/>
            <person name="Ito T."/>
            <person name="Ito Y."/>
            <person name="Ito Y."/>
            <person name="Iwabuchi A."/>
            <person name="Kamiya K."/>
            <person name="Karasawa W."/>
            <person name="Kurita K."/>
            <person name="Katagiri S."/>
            <person name="Kikuta A."/>
            <person name="Kobayashi H."/>
            <person name="Kobayashi N."/>
            <person name="Machita K."/>
            <person name="Maehara T."/>
            <person name="Masukawa M."/>
            <person name="Mizubayashi T."/>
            <person name="Mukai Y."/>
            <person name="Nagasaki H."/>
            <person name="Nagata Y."/>
            <person name="Naito S."/>
            <person name="Nakashima M."/>
            <person name="Nakama Y."/>
            <person name="Nakamichi Y."/>
            <person name="Nakamura M."/>
            <person name="Meguro A."/>
            <person name="Negishi M."/>
            <person name="Ohta I."/>
            <person name="Ohta T."/>
            <person name="Okamoto M."/>
            <person name="Ono N."/>
            <person name="Saji S."/>
            <person name="Sakaguchi M."/>
            <person name="Sakai K."/>
            <person name="Shibata M."/>
            <person name="Shimokawa T."/>
            <person name="Song J."/>
            <person name="Takazaki Y."/>
            <person name="Terasawa K."/>
            <person name="Tsugane M."/>
            <person name="Tsuji K."/>
            <person name="Ueda S."/>
            <person name="Waki K."/>
            <person name="Yamagata H."/>
            <person name="Yamamoto M."/>
            <person name="Yamamoto S."/>
            <person name="Yamane H."/>
            <person name="Yoshiki S."/>
            <person name="Yoshihara R."/>
            <person name="Yukawa K."/>
            <person name="Zhong H."/>
            <person name="Yano M."/>
            <person name="Yuan Q."/>
            <person name="Ouyang S."/>
            <person name="Liu J."/>
            <person name="Jones K.M."/>
            <person name="Gansberger K."/>
            <person name="Moffat K."/>
            <person name="Hill J."/>
            <person name="Bera J."/>
            <person name="Fadrosh D."/>
            <person name="Jin S."/>
            <person name="Johri S."/>
            <person name="Kim M."/>
            <person name="Overton L."/>
            <person name="Reardon M."/>
            <person name="Tsitrin T."/>
            <person name="Vuong H."/>
            <person name="Weaver B."/>
            <person name="Ciecko A."/>
            <person name="Tallon L."/>
            <person name="Jackson J."/>
            <person name="Pai G."/>
            <person name="Aken S.V."/>
            <person name="Utterback T."/>
            <person name="Reidmuller S."/>
            <person name="Feldblyum T."/>
            <person name="Hsiao J."/>
            <person name="Zismann V."/>
            <person name="Iobst S."/>
            <person name="de Vazeille A.R."/>
            <person name="Buell C.R."/>
            <person name="Ying K."/>
            <person name="Li Y."/>
            <person name="Lu T."/>
            <person name="Huang Y."/>
            <person name="Zhao Q."/>
            <person name="Feng Q."/>
            <person name="Zhang L."/>
            <person name="Zhu J."/>
            <person name="Weng Q."/>
            <person name="Mu J."/>
            <person name="Lu Y."/>
            <person name="Fan D."/>
            <person name="Liu Y."/>
            <person name="Guan J."/>
            <person name="Zhang Y."/>
            <person name="Yu S."/>
            <person name="Liu X."/>
            <person name="Zhang Y."/>
            <person name="Hong G."/>
            <person name="Han B."/>
            <person name="Choisne N."/>
            <person name="Demange N."/>
            <person name="Orjeda G."/>
            <person name="Samain S."/>
            <person name="Cattolico L."/>
            <person name="Pelletier E."/>
            <person name="Couloux A."/>
            <person name="Segurens B."/>
            <person name="Wincker P."/>
            <person name="D'Hont A."/>
            <person name="Scarpelli C."/>
            <person name="Weissenbach J."/>
            <person name="Salanoubat M."/>
            <person name="Quetier F."/>
            <person name="Yu Y."/>
            <person name="Kim H.R."/>
            <person name="Rambo T."/>
            <person name="Currie J."/>
            <person name="Collura K."/>
            <person name="Luo M."/>
            <person name="Yang T."/>
            <person name="Ammiraju J.S.S."/>
            <person name="Engler F."/>
            <person name="Soderlund C."/>
            <person name="Wing R.A."/>
            <person name="Palmer L.E."/>
            <person name="de la Bastide M."/>
            <person name="Spiegel L."/>
            <person name="Nascimento L."/>
            <person name="Zutavern T."/>
            <person name="O'Shaughnessy A."/>
            <person name="Dike S."/>
            <person name="Dedhia N."/>
            <person name="Preston R."/>
            <person name="Balija V."/>
            <person name="McCombie W.R."/>
            <person name="Chow T."/>
            <person name="Chen H."/>
            <person name="Chung M."/>
            <person name="Chen C."/>
            <person name="Shaw J."/>
            <person name="Wu H."/>
            <person name="Hsiao K."/>
            <person name="Chao Y."/>
            <person name="Chu M."/>
            <person name="Cheng C."/>
            <person name="Hour A."/>
            <person name="Lee P."/>
            <person name="Lin S."/>
            <person name="Lin Y."/>
            <person name="Liou J."/>
            <person name="Liu S."/>
            <person name="Hsing Y."/>
            <person name="Raghuvanshi S."/>
            <person name="Mohanty A."/>
            <person name="Bharti A.K."/>
            <person name="Gaur A."/>
            <person name="Gupta V."/>
            <person name="Kumar D."/>
            <person name="Ravi V."/>
            <person name="Vij S."/>
            <person name="Kapur A."/>
            <person name="Khurana P."/>
            <person name="Khurana P."/>
            <person name="Khurana J.P."/>
            <person name="Tyagi A.K."/>
            <person name="Gaikwad K."/>
            <person name="Singh A."/>
            <person name="Dalal V."/>
            <person name="Srivastava S."/>
            <person name="Dixit A."/>
            <person name="Pal A.K."/>
            <person name="Ghazi I.A."/>
            <person name="Yadav M."/>
            <person name="Pandit A."/>
            <person name="Bhargava A."/>
            <person name="Sureshbabu K."/>
            <person name="Batra K."/>
            <person name="Sharma T.R."/>
            <person name="Mohapatra T."/>
            <person name="Singh N.K."/>
            <person name="Messing J."/>
            <person name="Nelson A.B."/>
            <person name="Fuks G."/>
            <person name="Kavchok S."/>
            <person name="Keizer G."/>
            <person name="Linton E."/>
            <person name="Llaca V."/>
            <person name="Song R."/>
            <person name="Tanyolac B."/>
            <person name="Young S."/>
            <person name="Ho-Il K."/>
            <person name="Hahn J.H."/>
            <person name="Sangsakoo G."/>
            <person name="Vanavichit A."/>
            <person name="de Mattos Luiz.A.T."/>
            <person name="Zimmer P.D."/>
            <person name="Malone G."/>
            <person name="Dellagostin O."/>
            <person name="de Oliveira A.C."/>
            <person name="Bevan M."/>
            <person name="Bancroft I."/>
            <person name="Minx P."/>
            <person name="Cordum H."/>
            <person name="Wilson R."/>
            <person name="Cheng Z."/>
            <person name="Jin W."/>
            <person name="Jiang J."/>
            <person name="Leong S.A."/>
            <person name="Iwama H."/>
            <person name="Gojobori T."/>
            <person name="Itoh T."/>
            <person name="Niimura Y."/>
            <person name="Fujii Y."/>
            <person name="Habara T."/>
            <person name="Sakai H."/>
            <person name="Sato Y."/>
            <person name="Wilson G."/>
            <person name="Kumar K."/>
            <person name="McCouch S."/>
            <person name="Juretic N."/>
            <person name="Hoen D."/>
            <person name="Wright S."/>
            <person name="Bruskiewich R."/>
            <person name="Bureau T."/>
            <person name="Miyao A."/>
            <person name="Hirochika H."/>
            <person name="Nishikawa T."/>
            <person name="Kadowaki K."/>
            <person name="Sugiura M."/>
            <person name="Burr B."/>
            <person name="Sasaki T."/>
        </authorList>
    </citation>
    <scope>NUCLEOTIDE SEQUENCE [LARGE SCALE GENOMIC DNA]</scope>
    <source>
        <strain evidence="3">cv. Nipponbare</strain>
    </source>
</reference>
<dbReference type="EMBL" id="AP005720">
    <property type="protein sequence ID" value="BAD38307.1"/>
    <property type="molecule type" value="Genomic_DNA"/>
</dbReference>
<organism evidence="2 3">
    <name type="scientific">Oryza sativa subsp. japonica</name>
    <name type="common">Rice</name>
    <dbReference type="NCBI Taxonomy" id="39947"/>
    <lineage>
        <taxon>Eukaryota</taxon>
        <taxon>Viridiplantae</taxon>
        <taxon>Streptophyta</taxon>
        <taxon>Embryophyta</taxon>
        <taxon>Tracheophyta</taxon>
        <taxon>Spermatophyta</taxon>
        <taxon>Magnoliopsida</taxon>
        <taxon>Liliopsida</taxon>
        <taxon>Poales</taxon>
        <taxon>Poaceae</taxon>
        <taxon>BOP clade</taxon>
        <taxon>Oryzoideae</taxon>
        <taxon>Oryzeae</taxon>
        <taxon>Oryzinae</taxon>
        <taxon>Oryza</taxon>
        <taxon>Oryza sativa</taxon>
    </lineage>
</organism>